<sequence>MENPMVAADHPLPQSRLIIELMIDELKEQIDAMERDIENHKKMVGRVAKVTQKL</sequence>
<name>A0A8T0RSZ5_PANVG</name>
<gene>
    <name evidence="2" type="ORF">PVAP13_5NG225643</name>
</gene>
<keyword evidence="3" id="KW-1185">Reference proteome</keyword>
<keyword evidence="1" id="KW-0175">Coiled coil</keyword>
<feature type="coiled-coil region" evidence="1">
    <location>
        <begin position="16"/>
        <end position="43"/>
    </location>
</feature>
<evidence type="ECO:0000313" key="3">
    <source>
        <dbReference type="Proteomes" id="UP000823388"/>
    </source>
</evidence>
<dbReference type="EMBL" id="CM029046">
    <property type="protein sequence ID" value="KAG2589127.1"/>
    <property type="molecule type" value="Genomic_DNA"/>
</dbReference>
<comment type="caution">
    <text evidence="2">The sequence shown here is derived from an EMBL/GenBank/DDBJ whole genome shotgun (WGS) entry which is preliminary data.</text>
</comment>
<organism evidence="2 3">
    <name type="scientific">Panicum virgatum</name>
    <name type="common">Blackwell switchgrass</name>
    <dbReference type="NCBI Taxonomy" id="38727"/>
    <lineage>
        <taxon>Eukaryota</taxon>
        <taxon>Viridiplantae</taxon>
        <taxon>Streptophyta</taxon>
        <taxon>Embryophyta</taxon>
        <taxon>Tracheophyta</taxon>
        <taxon>Spermatophyta</taxon>
        <taxon>Magnoliopsida</taxon>
        <taxon>Liliopsida</taxon>
        <taxon>Poales</taxon>
        <taxon>Poaceae</taxon>
        <taxon>PACMAD clade</taxon>
        <taxon>Panicoideae</taxon>
        <taxon>Panicodae</taxon>
        <taxon>Paniceae</taxon>
        <taxon>Panicinae</taxon>
        <taxon>Panicum</taxon>
        <taxon>Panicum sect. Hiantes</taxon>
    </lineage>
</organism>
<evidence type="ECO:0000256" key="1">
    <source>
        <dbReference type="SAM" id="Coils"/>
    </source>
</evidence>
<proteinExistence type="predicted"/>
<dbReference type="Proteomes" id="UP000823388">
    <property type="component" value="Chromosome 5N"/>
</dbReference>
<evidence type="ECO:0000313" key="2">
    <source>
        <dbReference type="EMBL" id="KAG2589127.1"/>
    </source>
</evidence>
<accession>A0A8T0RSZ5</accession>
<protein>
    <submittedName>
        <fullName evidence="2">Uncharacterized protein</fullName>
    </submittedName>
</protein>
<dbReference type="AlphaFoldDB" id="A0A8T0RSZ5"/>
<reference evidence="2" key="1">
    <citation type="submission" date="2020-05" db="EMBL/GenBank/DDBJ databases">
        <title>WGS assembly of Panicum virgatum.</title>
        <authorList>
            <person name="Lovell J.T."/>
            <person name="Jenkins J."/>
            <person name="Shu S."/>
            <person name="Juenger T.E."/>
            <person name="Schmutz J."/>
        </authorList>
    </citation>
    <scope>NUCLEOTIDE SEQUENCE</scope>
    <source>
        <strain evidence="2">AP13</strain>
    </source>
</reference>